<dbReference type="EMBL" id="LVVM01005008">
    <property type="protein sequence ID" value="OJA11561.1"/>
    <property type="molecule type" value="Genomic_DNA"/>
</dbReference>
<protein>
    <submittedName>
        <fullName evidence="1">Uncharacterized protein</fullName>
    </submittedName>
</protein>
<accession>A0A1J8QD84</accession>
<gene>
    <name evidence="1" type="ORF">AZE42_14075</name>
</gene>
<proteinExistence type="predicted"/>
<comment type="caution">
    <text evidence="1">The sequence shown here is derived from an EMBL/GenBank/DDBJ whole genome shotgun (WGS) entry which is preliminary data.</text>
</comment>
<name>A0A1J8QD84_9AGAM</name>
<evidence type="ECO:0000313" key="2">
    <source>
        <dbReference type="Proteomes" id="UP000183567"/>
    </source>
</evidence>
<evidence type="ECO:0000313" key="1">
    <source>
        <dbReference type="EMBL" id="OJA11561.1"/>
    </source>
</evidence>
<sequence length="29" mass="3629">MALLWRMLMSLRRYCLHSTMMVVRRKTLM</sequence>
<keyword evidence="2" id="KW-1185">Reference proteome</keyword>
<reference evidence="1 2" key="1">
    <citation type="submission" date="2016-03" db="EMBL/GenBank/DDBJ databases">
        <title>Comparative genomics of the ectomycorrhizal sister species Rhizopogon vinicolor and Rhizopogon vesiculosus (Basidiomycota: Boletales) reveals a divergence of the mating type B locus.</title>
        <authorList>
            <person name="Mujic A.B."/>
            <person name="Kuo A."/>
            <person name="Tritt A."/>
            <person name="Lipzen A."/>
            <person name="Chen C."/>
            <person name="Johnson J."/>
            <person name="Sharma A."/>
            <person name="Barry K."/>
            <person name="Grigoriev I.V."/>
            <person name="Spatafora J.W."/>
        </authorList>
    </citation>
    <scope>NUCLEOTIDE SEQUENCE [LARGE SCALE GENOMIC DNA]</scope>
    <source>
        <strain evidence="1 2">AM-OR11-056</strain>
    </source>
</reference>
<organism evidence="1 2">
    <name type="scientific">Rhizopogon vesiculosus</name>
    <dbReference type="NCBI Taxonomy" id="180088"/>
    <lineage>
        <taxon>Eukaryota</taxon>
        <taxon>Fungi</taxon>
        <taxon>Dikarya</taxon>
        <taxon>Basidiomycota</taxon>
        <taxon>Agaricomycotina</taxon>
        <taxon>Agaricomycetes</taxon>
        <taxon>Agaricomycetidae</taxon>
        <taxon>Boletales</taxon>
        <taxon>Suillineae</taxon>
        <taxon>Rhizopogonaceae</taxon>
        <taxon>Rhizopogon</taxon>
    </lineage>
</organism>
<dbReference type="AlphaFoldDB" id="A0A1J8QD84"/>
<dbReference type="Proteomes" id="UP000183567">
    <property type="component" value="Unassembled WGS sequence"/>
</dbReference>